<sequence length="106" mass="11796">MDPGQELLQHLKTVPNLVSEEPSTITPSNTSFVDVPWSDFSKMLASKSESTAQKLKENATPTAEDDHSPIKKDEGSVEDFTLGNWDAATGYQDKQHDKEICKHVEH</sequence>
<organism evidence="2 3">
    <name type="scientific">Mucor circinelloides f. circinelloides (strain 1006PhL)</name>
    <name type="common">Mucormycosis agent</name>
    <name type="synonym">Calyptromyces circinelloides</name>
    <dbReference type="NCBI Taxonomy" id="1220926"/>
    <lineage>
        <taxon>Eukaryota</taxon>
        <taxon>Fungi</taxon>
        <taxon>Fungi incertae sedis</taxon>
        <taxon>Mucoromycota</taxon>
        <taxon>Mucoromycotina</taxon>
        <taxon>Mucoromycetes</taxon>
        <taxon>Mucorales</taxon>
        <taxon>Mucorineae</taxon>
        <taxon>Mucoraceae</taxon>
        <taxon>Mucor</taxon>
    </lineage>
</organism>
<dbReference type="InParanoid" id="S2JRB0"/>
<protein>
    <submittedName>
        <fullName evidence="2">Uncharacterized protein</fullName>
    </submittedName>
</protein>
<evidence type="ECO:0000256" key="1">
    <source>
        <dbReference type="SAM" id="MobiDB-lite"/>
    </source>
</evidence>
<dbReference type="OrthoDB" id="2274532at2759"/>
<proteinExistence type="predicted"/>
<name>S2JRB0_MUCC1</name>
<dbReference type="OMA" id="DFTLGNW"/>
<dbReference type="VEuPathDB" id="FungiDB:HMPREF1544_08047"/>
<dbReference type="AlphaFoldDB" id="S2JRB0"/>
<accession>S2JRB0</accession>
<gene>
    <name evidence="2" type="ORF">HMPREF1544_08047</name>
</gene>
<keyword evidence="3" id="KW-1185">Reference proteome</keyword>
<reference evidence="3" key="1">
    <citation type="submission" date="2013-05" db="EMBL/GenBank/DDBJ databases">
        <title>The Genome sequence of Mucor circinelloides f. circinelloides 1006PhL.</title>
        <authorList>
            <consortium name="The Broad Institute Genomics Platform"/>
            <person name="Cuomo C."/>
            <person name="Earl A."/>
            <person name="Findley K."/>
            <person name="Lee S.C."/>
            <person name="Walker B."/>
            <person name="Young S."/>
            <person name="Zeng Q."/>
            <person name="Gargeya S."/>
            <person name="Fitzgerald M."/>
            <person name="Haas B."/>
            <person name="Abouelleil A."/>
            <person name="Allen A.W."/>
            <person name="Alvarado L."/>
            <person name="Arachchi H.M."/>
            <person name="Berlin A.M."/>
            <person name="Chapman S.B."/>
            <person name="Gainer-Dewar J."/>
            <person name="Goldberg J."/>
            <person name="Griggs A."/>
            <person name="Gujja S."/>
            <person name="Hansen M."/>
            <person name="Howarth C."/>
            <person name="Imamovic A."/>
            <person name="Ireland A."/>
            <person name="Larimer J."/>
            <person name="McCowan C."/>
            <person name="Murphy C."/>
            <person name="Pearson M."/>
            <person name="Poon T.W."/>
            <person name="Priest M."/>
            <person name="Roberts A."/>
            <person name="Saif S."/>
            <person name="Shea T."/>
            <person name="Sisk P."/>
            <person name="Sykes S."/>
            <person name="Wortman J."/>
            <person name="Nusbaum C."/>
            <person name="Birren B."/>
        </authorList>
    </citation>
    <scope>NUCLEOTIDE SEQUENCE [LARGE SCALE GENOMIC DNA]</scope>
    <source>
        <strain evidence="3">1006PhL</strain>
    </source>
</reference>
<dbReference type="Proteomes" id="UP000014254">
    <property type="component" value="Unassembled WGS sequence"/>
</dbReference>
<evidence type="ECO:0000313" key="2">
    <source>
        <dbReference type="EMBL" id="EPB85153.1"/>
    </source>
</evidence>
<evidence type="ECO:0000313" key="3">
    <source>
        <dbReference type="Proteomes" id="UP000014254"/>
    </source>
</evidence>
<feature type="region of interest" description="Disordered" evidence="1">
    <location>
        <begin position="47"/>
        <end position="77"/>
    </location>
</feature>
<dbReference type="EMBL" id="KE124019">
    <property type="protein sequence ID" value="EPB85153.1"/>
    <property type="molecule type" value="Genomic_DNA"/>
</dbReference>
<feature type="compositionally biased region" description="Basic and acidic residues" evidence="1">
    <location>
        <begin position="64"/>
        <end position="75"/>
    </location>
</feature>